<sequence length="55" mass="6173">MRFAMPLKRGMAGAGLHNRVSQSIAAYWGFLIVQRLHCKAVEQSLLRIAFVEGWG</sequence>
<reference evidence="1 2" key="1">
    <citation type="submission" date="2016-10" db="EMBL/GenBank/DDBJ databases">
        <authorList>
            <person name="de Groot N.N."/>
        </authorList>
    </citation>
    <scope>NUCLEOTIDE SEQUENCE [LARGE SCALE GENOMIC DNA]</scope>
    <source>
        <strain evidence="1 2">DSM 1041</strain>
    </source>
</reference>
<dbReference type="RefSeq" id="WP_175559868.1">
    <property type="nucleotide sequence ID" value="NZ_FNYO01000139.1"/>
</dbReference>
<dbReference type="AlphaFoldDB" id="A0A1H6ZG56"/>
<protein>
    <submittedName>
        <fullName evidence="1">Uncharacterized protein</fullName>
    </submittedName>
</protein>
<name>A0A1H6ZG56_9GAMM</name>
<gene>
    <name evidence="1" type="ORF">SAMN04244579_04641</name>
</gene>
<accession>A0A1H6ZG56</accession>
<evidence type="ECO:0000313" key="2">
    <source>
        <dbReference type="Proteomes" id="UP000199005"/>
    </source>
</evidence>
<dbReference type="STRING" id="170623.SAMN04244579_04641"/>
<organism evidence="1 2">
    <name type="scientific">Azotobacter beijerinckii</name>
    <dbReference type="NCBI Taxonomy" id="170623"/>
    <lineage>
        <taxon>Bacteria</taxon>
        <taxon>Pseudomonadati</taxon>
        <taxon>Pseudomonadota</taxon>
        <taxon>Gammaproteobacteria</taxon>
        <taxon>Pseudomonadales</taxon>
        <taxon>Pseudomonadaceae</taxon>
        <taxon>Azotobacter</taxon>
    </lineage>
</organism>
<evidence type="ECO:0000313" key="1">
    <source>
        <dbReference type="EMBL" id="SEJ51104.1"/>
    </source>
</evidence>
<dbReference type="Proteomes" id="UP000199005">
    <property type="component" value="Unassembled WGS sequence"/>
</dbReference>
<dbReference type="EMBL" id="FNYO01000139">
    <property type="protein sequence ID" value="SEJ51104.1"/>
    <property type="molecule type" value="Genomic_DNA"/>
</dbReference>
<proteinExistence type="predicted"/>